<dbReference type="PROSITE" id="PS50157">
    <property type="entry name" value="ZINC_FINGER_C2H2_2"/>
    <property type="match status" value="2"/>
</dbReference>
<dbReference type="CTD" id="118738"/>
<keyword evidence="3" id="KW-0863">Zinc-finger</keyword>
<keyword evidence="3" id="KW-0479">Metal-binding</keyword>
<evidence type="ECO:0000256" key="2">
    <source>
        <dbReference type="ARBA" id="ARBA00023242"/>
    </source>
</evidence>
<evidence type="ECO:0000256" key="1">
    <source>
        <dbReference type="ARBA" id="ARBA00004123"/>
    </source>
</evidence>
<evidence type="ECO:0000313" key="8">
    <source>
        <dbReference type="Proteomes" id="UP000002254"/>
    </source>
</evidence>
<dbReference type="SUPFAM" id="SSF57667">
    <property type="entry name" value="beta-beta-alpha zinc fingers"/>
    <property type="match status" value="1"/>
</dbReference>
<evidence type="ECO:0000256" key="4">
    <source>
        <dbReference type="SAM" id="MobiDB-lite"/>
    </source>
</evidence>
<evidence type="ECO:0000256" key="3">
    <source>
        <dbReference type="PROSITE-ProRule" id="PRU00042"/>
    </source>
</evidence>
<reference evidence="7" key="2">
    <citation type="submission" date="2018-10" db="EMBL/GenBank/DDBJ databases">
        <title>De novo assembly of a Great Dane genome.</title>
        <authorList>
            <person name="Kidd J.M."/>
            <person name="Pendleton A.L."/>
            <person name="Shen F."/>
            <person name="Emery S."/>
        </authorList>
    </citation>
    <scope>NUCLEOTIDE SEQUENCE [LARGE SCALE GENOMIC DNA]</scope>
    <source>
        <strain evidence="7">Great Dane</strain>
    </source>
</reference>
<organism evidence="7 9">
    <name type="scientific">Canis lupus familiaris</name>
    <name type="common">Dog</name>
    <name type="synonym">Canis familiaris</name>
    <dbReference type="NCBI Taxonomy" id="9615"/>
    <lineage>
        <taxon>Eukaryota</taxon>
        <taxon>Metazoa</taxon>
        <taxon>Chordata</taxon>
        <taxon>Craniata</taxon>
        <taxon>Vertebrata</taxon>
        <taxon>Euteleostomi</taxon>
        <taxon>Mammalia</taxon>
        <taxon>Eutheria</taxon>
        <taxon>Laurasiatheria</taxon>
        <taxon>Carnivora</taxon>
        <taxon>Caniformia</taxon>
        <taxon>Canidae</taxon>
        <taxon>Canis</taxon>
    </lineage>
</organism>
<dbReference type="RefSeq" id="XP_038519112.1">
    <property type="nucleotide sequence ID" value="XM_038663184.1"/>
</dbReference>
<proteinExistence type="predicted"/>
<evidence type="ECO:0000259" key="5">
    <source>
        <dbReference type="PROSITE" id="PS50157"/>
    </source>
</evidence>
<dbReference type="SMART" id="SM00355">
    <property type="entry name" value="ZnF_C2H2"/>
    <property type="match status" value="2"/>
</dbReference>
<feature type="compositionally biased region" description="Basic and acidic residues" evidence="4">
    <location>
        <begin position="44"/>
        <end position="53"/>
    </location>
</feature>
<dbReference type="PROSITE" id="PS00028">
    <property type="entry name" value="ZINC_FINGER_C2H2_1"/>
    <property type="match status" value="2"/>
</dbReference>
<sequence length="385" mass="41157">MGMEGSRRSRRFIVLRPRWGWPSLQGTQPPAPARGGRPTTPSPEARRSSEHPPRQLAPTLPVGMAAGKGTPRSASADDRWQLSEAEPGRGGKPVLLEKTNHLHPEAAAGNGGQDEAHADLLLPATPGKLGLGGPMAWACCEQGPSAFTEVPRLKKRPEGVQAQERGHANPKGHPGPRQLPRDLPRSPAGSKGSVWPRGAPGEQRSAFRTPARCPAGGPSPASVFQAGGPTGALGELLGLINTVDVPGWGQLSNPKLLVGDFWGLQTLPQNALVCSAFLGAPTLWLKRAPARTPAASSSSSAASRALLPPTFASLGLSTQNWCAKCNLSFRLTSDLVFHMRSHHKKERASPDPSSKKLREEAFMCPICHEYFQERHHLSRHMTSHS</sequence>
<protein>
    <submittedName>
        <fullName evidence="7">Zinc finger protein 488</fullName>
    </submittedName>
</protein>
<evidence type="ECO:0000313" key="6">
    <source>
        <dbReference type="Ensembl" id="ENSCAFP00000023857.4"/>
    </source>
</evidence>
<dbReference type="RefSeq" id="XP_038390491.1">
    <property type="nucleotide sequence ID" value="XM_038534563.1"/>
</dbReference>
<dbReference type="Ensembl" id="ENSCAFT00000025689.4">
    <property type="protein sequence ID" value="ENSCAFP00000023857.4"/>
    <property type="gene ID" value="ENSCAFG00000016189.4"/>
</dbReference>
<dbReference type="Gene3D" id="3.30.160.60">
    <property type="entry name" value="Classic Zinc Finger"/>
    <property type="match status" value="1"/>
</dbReference>
<reference evidence="7" key="3">
    <citation type="submission" date="2025-05" db="UniProtKB">
        <authorList>
            <consortium name="Ensembl"/>
        </authorList>
    </citation>
    <scope>IDENTIFICATION</scope>
</reference>
<feature type="domain" description="C2H2-type" evidence="5">
    <location>
        <begin position="362"/>
        <end position="385"/>
    </location>
</feature>
<dbReference type="GO" id="GO:0005634">
    <property type="term" value="C:nucleus"/>
    <property type="evidence" value="ECO:0007669"/>
    <property type="project" value="UniProtKB-SubCell"/>
</dbReference>
<dbReference type="InterPro" id="IPR013087">
    <property type="entry name" value="Znf_C2H2_type"/>
</dbReference>
<comment type="subcellular location">
    <subcellularLocation>
        <location evidence="1">Nucleus</location>
    </subcellularLocation>
</comment>
<dbReference type="InterPro" id="IPR052296">
    <property type="entry name" value="TR-Histone_Methyltrans"/>
</dbReference>
<dbReference type="InterPro" id="IPR036236">
    <property type="entry name" value="Znf_C2H2_sf"/>
</dbReference>
<evidence type="ECO:0000313" key="7">
    <source>
        <dbReference type="Ensembl" id="ENSCAFP00040019388.1"/>
    </source>
</evidence>
<dbReference type="GO" id="GO:0008270">
    <property type="term" value="F:zinc ion binding"/>
    <property type="evidence" value="ECO:0007669"/>
    <property type="project" value="UniProtKB-KW"/>
</dbReference>
<dbReference type="GeneID" id="489083"/>
<dbReference type="OrthoDB" id="5814089at2759"/>
<dbReference type="Ensembl" id="ENSCAFT00040022355.1">
    <property type="protein sequence ID" value="ENSCAFP00040019388.1"/>
    <property type="gene ID" value="ENSCAFG00040012122.1"/>
</dbReference>
<accession>A0A8C0SCJ6</accession>
<feature type="compositionally biased region" description="Basic and acidic residues" evidence="4">
    <location>
        <begin position="75"/>
        <end position="89"/>
    </location>
</feature>
<feature type="domain" description="C2H2-type" evidence="5">
    <location>
        <begin position="320"/>
        <end position="348"/>
    </location>
</feature>
<dbReference type="PANTHER" id="PTHR16516">
    <property type="entry name" value="AGAP007109-PA"/>
    <property type="match status" value="1"/>
</dbReference>
<feature type="region of interest" description="Disordered" evidence="4">
    <location>
        <begin position="156"/>
        <end position="207"/>
    </location>
</feature>
<evidence type="ECO:0000313" key="9">
    <source>
        <dbReference type="Proteomes" id="UP000694542"/>
    </source>
</evidence>
<dbReference type="PANTHER" id="PTHR16516:SF5">
    <property type="entry name" value="ZINC FINGER PROTEIN 488"/>
    <property type="match status" value="1"/>
</dbReference>
<reference evidence="6 8" key="1">
    <citation type="journal article" date="2005" name="Nature">
        <title>Genome sequence, comparative analysis and haplotype structure of the domestic dog.</title>
        <authorList>
            <consortium name="Broad Sequencing Platform"/>
            <person name="Lindblad-Toh K."/>
            <person name="Wade C.M."/>
            <person name="Mikkelsen T.S."/>
            <person name="Karlsson E.K."/>
            <person name="Jaffe D.B."/>
            <person name="Kamal M."/>
            <person name="Clamp M."/>
            <person name="Chang J.L."/>
            <person name="Kulbokas E.J. III"/>
            <person name="Zody M.C."/>
            <person name="Mauceli E."/>
            <person name="Xie X."/>
            <person name="Breen M."/>
            <person name="Wayne R.K."/>
            <person name="Ostrander E.A."/>
            <person name="Ponting C.P."/>
            <person name="Galibert F."/>
            <person name="Smith D.R."/>
            <person name="DeJong P.J."/>
            <person name="Kirkness E."/>
            <person name="Alvarez P."/>
            <person name="Biagi T."/>
            <person name="Brockman W."/>
            <person name="Butler J."/>
            <person name="Chin C.W."/>
            <person name="Cook A."/>
            <person name="Cuff J."/>
            <person name="Daly M.J."/>
            <person name="DeCaprio D."/>
            <person name="Gnerre S."/>
            <person name="Grabherr M."/>
            <person name="Kellis M."/>
            <person name="Kleber M."/>
            <person name="Bardeleben C."/>
            <person name="Goodstadt L."/>
            <person name="Heger A."/>
            <person name="Hitte C."/>
            <person name="Kim L."/>
            <person name="Koepfli K.P."/>
            <person name="Parker H.G."/>
            <person name="Pollinger J.P."/>
            <person name="Searle S.M."/>
            <person name="Sutter N.B."/>
            <person name="Thomas R."/>
            <person name="Webber C."/>
            <person name="Baldwin J."/>
            <person name="Abebe A."/>
            <person name="Abouelleil A."/>
            <person name="Aftuck L."/>
            <person name="Ait-Zahra M."/>
            <person name="Aldredge T."/>
            <person name="Allen N."/>
            <person name="An P."/>
            <person name="Anderson S."/>
            <person name="Antoine C."/>
            <person name="Arachchi H."/>
            <person name="Aslam A."/>
            <person name="Ayotte L."/>
            <person name="Bachantsang P."/>
            <person name="Barry A."/>
            <person name="Bayul T."/>
            <person name="Benamara M."/>
            <person name="Berlin A."/>
            <person name="Bessette D."/>
            <person name="Blitshteyn B."/>
            <person name="Bloom T."/>
            <person name="Blye J."/>
            <person name="Boguslavskiy L."/>
            <person name="Bonnet C."/>
            <person name="Boukhgalter B."/>
            <person name="Brown A."/>
            <person name="Cahill P."/>
            <person name="Calixte N."/>
            <person name="Camarata J."/>
            <person name="Cheshatsang Y."/>
            <person name="Chu J."/>
            <person name="Citroen M."/>
            <person name="Collymore A."/>
            <person name="Cooke P."/>
            <person name="Dawoe T."/>
            <person name="Daza R."/>
            <person name="Decktor K."/>
            <person name="DeGray S."/>
            <person name="Dhargay N."/>
            <person name="Dooley K."/>
            <person name="Dooley K."/>
            <person name="Dorje P."/>
            <person name="Dorjee K."/>
            <person name="Dorris L."/>
            <person name="Duffey N."/>
            <person name="Dupes A."/>
            <person name="Egbiremolen O."/>
            <person name="Elong R."/>
            <person name="Falk J."/>
            <person name="Farina A."/>
            <person name="Faro S."/>
            <person name="Ferguson D."/>
            <person name="Ferreira P."/>
            <person name="Fisher S."/>
            <person name="FitzGerald M."/>
            <person name="Foley K."/>
            <person name="Foley C."/>
            <person name="Franke A."/>
            <person name="Friedrich D."/>
            <person name="Gage D."/>
            <person name="Garber M."/>
            <person name="Gearin G."/>
            <person name="Giannoukos G."/>
            <person name="Goode T."/>
            <person name="Goyette A."/>
            <person name="Graham J."/>
            <person name="Grandbois E."/>
            <person name="Gyaltsen K."/>
            <person name="Hafez N."/>
            <person name="Hagopian D."/>
            <person name="Hagos B."/>
            <person name="Hall J."/>
            <person name="Healy C."/>
            <person name="Hegarty R."/>
            <person name="Honan T."/>
            <person name="Horn A."/>
            <person name="Houde N."/>
            <person name="Hughes L."/>
            <person name="Hunnicutt L."/>
            <person name="Husby M."/>
            <person name="Jester B."/>
            <person name="Jones C."/>
            <person name="Kamat A."/>
            <person name="Kanga B."/>
            <person name="Kells C."/>
            <person name="Khazanovich D."/>
            <person name="Kieu A.C."/>
            <person name="Kisner P."/>
            <person name="Kumar M."/>
            <person name="Lance K."/>
            <person name="Landers T."/>
            <person name="Lara M."/>
            <person name="Lee W."/>
            <person name="Leger J.P."/>
            <person name="Lennon N."/>
            <person name="Leuper L."/>
            <person name="LeVine S."/>
            <person name="Liu J."/>
            <person name="Liu X."/>
            <person name="Lokyitsang Y."/>
            <person name="Lokyitsang T."/>
            <person name="Lui A."/>
            <person name="Macdonald J."/>
            <person name="Major J."/>
            <person name="Marabella R."/>
            <person name="Maru K."/>
            <person name="Matthews C."/>
            <person name="McDonough S."/>
            <person name="Mehta T."/>
            <person name="Meldrim J."/>
            <person name="Melnikov A."/>
            <person name="Meneus L."/>
            <person name="Mihalev A."/>
            <person name="Mihova T."/>
            <person name="Miller K."/>
            <person name="Mittelman R."/>
            <person name="Mlenga V."/>
            <person name="Mulrain L."/>
            <person name="Munson G."/>
            <person name="Navidi A."/>
            <person name="Naylor J."/>
            <person name="Nguyen T."/>
            <person name="Nguyen N."/>
            <person name="Nguyen C."/>
            <person name="Nguyen T."/>
            <person name="Nicol R."/>
            <person name="Norbu N."/>
            <person name="Norbu C."/>
            <person name="Novod N."/>
            <person name="Nyima T."/>
            <person name="Olandt P."/>
            <person name="O'Neill B."/>
            <person name="O'Neill K."/>
            <person name="Osman S."/>
            <person name="Oyono L."/>
            <person name="Patti C."/>
            <person name="Perrin D."/>
            <person name="Phunkhang P."/>
            <person name="Pierre F."/>
            <person name="Priest M."/>
            <person name="Rachupka A."/>
            <person name="Raghuraman S."/>
            <person name="Rameau R."/>
            <person name="Ray V."/>
            <person name="Raymond C."/>
            <person name="Rege F."/>
            <person name="Rise C."/>
            <person name="Rogers J."/>
            <person name="Rogov P."/>
            <person name="Sahalie J."/>
            <person name="Settipalli S."/>
            <person name="Sharpe T."/>
            <person name="Shea T."/>
            <person name="Sheehan M."/>
            <person name="Sherpa N."/>
            <person name="Shi J."/>
            <person name="Shih D."/>
            <person name="Sloan J."/>
            <person name="Smith C."/>
            <person name="Sparrow T."/>
            <person name="Stalker J."/>
            <person name="Stange-Thomann N."/>
            <person name="Stavropoulos S."/>
            <person name="Stone C."/>
            <person name="Stone S."/>
            <person name="Sykes S."/>
            <person name="Tchuinga P."/>
            <person name="Tenzing P."/>
            <person name="Tesfaye S."/>
            <person name="Thoulutsang D."/>
            <person name="Thoulutsang Y."/>
            <person name="Topham K."/>
            <person name="Topping I."/>
            <person name="Tsamla T."/>
            <person name="Vassiliev H."/>
            <person name="Venkataraman V."/>
            <person name="Vo A."/>
            <person name="Wangchuk T."/>
            <person name="Wangdi T."/>
            <person name="Weiand M."/>
            <person name="Wilkinson J."/>
            <person name="Wilson A."/>
            <person name="Yadav S."/>
            <person name="Yang S."/>
            <person name="Yang X."/>
            <person name="Young G."/>
            <person name="Yu Q."/>
            <person name="Zainoun J."/>
            <person name="Zembek L."/>
            <person name="Zimmer A."/>
            <person name="Lander E.S."/>
        </authorList>
    </citation>
    <scope>NUCLEOTIDE SEQUENCE [LARGE SCALE GENOMIC DNA]</scope>
    <source>
        <strain evidence="6">Boxer</strain>
    </source>
</reference>
<keyword evidence="3" id="KW-0862">Zinc</keyword>
<feature type="region of interest" description="Disordered" evidence="4">
    <location>
        <begin position="1"/>
        <end position="95"/>
    </location>
</feature>
<keyword evidence="2" id="KW-0539">Nucleus</keyword>
<dbReference type="AlphaFoldDB" id="A0A8C0SCJ6"/>
<dbReference type="Proteomes" id="UP000002254">
    <property type="component" value="Chromosome 4"/>
</dbReference>
<dbReference type="Proteomes" id="UP000694542">
    <property type="component" value="Chromosome 4"/>
</dbReference>
<gene>
    <name evidence="7" type="primary">ZNF488</name>
</gene>
<dbReference type="RefSeq" id="XP_022273338.1">
    <property type="nucleotide sequence ID" value="XM_022417630.2"/>
</dbReference>
<name>A0A8C0SCJ6_CANLF</name>